<proteinExistence type="predicted"/>
<evidence type="ECO:0000256" key="1">
    <source>
        <dbReference type="SAM" id="MobiDB-lite"/>
    </source>
</evidence>
<name>A0A0B6ZLU7_9EUPU</name>
<feature type="region of interest" description="Disordered" evidence="1">
    <location>
        <begin position="1"/>
        <end position="98"/>
    </location>
</feature>
<accession>A0A0B6ZLU7</accession>
<gene>
    <name evidence="2" type="primary">ORF67422</name>
</gene>
<protein>
    <submittedName>
        <fullName evidence="2">Uncharacterized protein</fullName>
    </submittedName>
</protein>
<feature type="region of interest" description="Disordered" evidence="1">
    <location>
        <begin position="134"/>
        <end position="153"/>
    </location>
</feature>
<sequence>AVVGGETPLNDSRSREQRSANDEIPTSQPAHSADDNSEDSGLSTRDGSHIVSELTTPVDGLDNLEHSLNQSPSKCASPKSGKYSSSNSSSKVSSPSRHDLLDAEADACIIEASHRGFSILHALQERHRRSMYLEDPAIESPTSEEIVPKPEVL</sequence>
<organism evidence="2">
    <name type="scientific">Arion vulgaris</name>
    <dbReference type="NCBI Taxonomy" id="1028688"/>
    <lineage>
        <taxon>Eukaryota</taxon>
        <taxon>Metazoa</taxon>
        <taxon>Spiralia</taxon>
        <taxon>Lophotrochozoa</taxon>
        <taxon>Mollusca</taxon>
        <taxon>Gastropoda</taxon>
        <taxon>Heterobranchia</taxon>
        <taxon>Euthyneura</taxon>
        <taxon>Panpulmonata</taxon>
        <taxon>Eupulmonata</taxon>
        <taxon>Stylommatophora</taxon>
        <taxon>Helicina</taxon>
        <taxon>Arionoidea</taxon>
        <taxon>Arionidae</taxon>
        <taxon>Arion</taxon>
    </lineage>
</organism>
<feature type="compositionally biased region" description="Low complexity" evidence="1">
    <location>
        <begin position="77"/>
        <end position="95"/>
    </location>
</feature>
<feature type="non-terminal residue" evidence="2">
    <location>
        <position position="1"/>
    </location>
</feature>
<feature type="compositionally biased region" description="Basic and acidic residues" evidence="1">
    <location>
        <begin position="12"/>
        <end position="21"/>
    </location>
</feature>
<evidence type="ECO:0000313" key="2">
    <source>
        <dbReference type="EMBL" id="CEK68720.1"/>
    </source>
</evidence>
<feature type="non-terminal residue" evidence="2">
    <location>
        <position position="153"/>
    </location>
</feature>
<dbReference type="EMBL" id="HACG01021855">
    <property type="protein sequence ID" value="CEK68720.1"/>
    <property type="molecule type" value="Transcribed_RNA"/>
</dbReference>
<reference evidence="2" key="1">
    <citation type="submission" date="2014-12" db="EMBL/GenBank/DDBJ databases">
        <title>Insight into the proteome of Arion vulgaris.</title>
        <authorList>
            <person name="Aradska J."/>
            <person name="Bulat T."/>
            <person name="Smidak R."/>
            <person name="Sarate P."/>
            <person name="Gangsoo J."/>
            <person name="Sialana F."/>
            <person name="Bilban M."/>
            <person name="Lubec G."/>
        </authorList>
    </citation>
    <scope>NUCLEOTIDE SEQUENCE</scope>
    <source>
        <tissue evidence="2">Skin</tissue>
    </source>
</reference>
<dbReference type="AlphaFoldDB" id="A0A0B6ZLU7"/>